<dbReference type="OrthoDB" id="7956241at2"/>
<sequence>MSKARRYIMAGGTFACALGIGFFMQAQAPSHQVAAMQSVSVPVLDKPVEISQIELTSAAPTPPAAMPGPVALPAVPITLAVAEETVTPDILPQEEVAPTFTCDYEMDAALRKGAMVELTVSAPCRINERFTVHHNGMMFNAATDSAGQSSLEVPALSESAVFIVSFADGEGALATADVDTLPLYDRFVVQWSGSSDSLHMHALEYGADFGEAGHIWAASTQNKARGLAGEGGFLTRLGTPGTDQGLMAEVYTFPTGTATRAGDVTLRVEAEVSAANCGRELEAQTIATGDAGLKVQDIVLAMPDCEAVGEFLVLKNLFNDLKIAQN</sequence>
<evidence type="ECO:0000313" key="2">
    <source>
        <dbReference type="EMBL" id="KNX41541.1"/>
    </source>
</evidence>
<evidence type="ECO:0000313" key="3">
    <source>
        <dbReference type="Proteomes" id="UP000037046"/>
    </source>
</evidence>
<dbReference type="STRING" id="74031.SAMN04488077_103116"/>
<evidence type="ECO:0008006" key="4">
    <source>
        <dbReference type="Google" id="ProtNLM"/>
    </source>
</evidence>
<dbReference type="PATRIC" id="fig|74031.6.peg.1977"/>
<evidence type="ECO:0000256" key="1">
    <source>
        <dbReference type="SAM" id="SignalP"/>
    </source>
</evidence>
<reference evidence="3" key="1">
    <citation type="submission" date="2015-07" db="EMBL/GenBank/DDBJ databases">
        <title>Draft Genome Sequence of Roseovarius tolerans EL-164, a producer of N-Acylated Alanine Methyl Esters (NAMEs).</title>
        <authorList>
            <person name="Voget S."/>
            <person name="Bruns H."/>
            <person name="Wagner-Doebler I."/>
            <person name="Schulz S."/>
            <person name="Daniel R."/>
        </authorList>
    </citation>
    <scope>NUCLEOTIDE SEQUENCE [LARGE SCALE GENOMIC DNA]</scope>
    <source>
        <strain evidence="3">EL-164</strain>
    </source>
</reference>
<protein>
    <recommendedName>
        <fullName evidence="4">Translocase</fullName>
    </recommendedName>
</protein>
<dbReference type="RefSeq" id="WP_050662832.1">
    <property type="nucleotide sequence ID" value="NZ_CP118494.1"/>
</dbReference>
<proteinExistence type="predicted"/>
<organism evidence="2 3">
    <name type="scientific">Roseovarius tolerans</name>
    <dbReference type="NCBI Taxonomy" id="74031"/>
    <lineage>
        <taxon>Bacteria</taxon>
        <taxon>Pseudomonadati</taxon>
        <taxon>Pseudomonadota</taxon>
        <taxon>Alphaproteobacteria</taxon>
        <taxon>Rhodobacterales</taxon>
        <taxon>Roseobacteraceae</taxon>
        <taxon>Roseovarius</taxon>
    </lineage>
</organism>
<comment type="caution">
    <text evidence="2">The sequence shown here is derived from an EMBL/GenBank/DDBJ whole genome shotgun (WGS) entry which is preliminary data.</text>
</comment>
<keyword evidence="3" id="KW-1185">Reference proteome</keyword>
<keyword evidence="1" id="KW-0732">Signal</keyword>
<feature type="chain" id="PRO_5005563145" description="Translocase" evidence="1">
    <location>
        <begin position="29"/>
        <end position="326"/>
    </location>
</feature>
<gene>
    <name evidence="2" type="ORF">ROTO_19410</name>
</gene>
<dbReference type="AlphaFoldDB" id="A0A0L6CUZ4"/>
<feature type="signal peptide" evidence="1">
    <location>
        <begin position="1"/>
        <end position="28"/>
    </location>
</feature>
<name>A0A0L6CUZ4_9RHOB</name>
<accession>A0A0L6CUZ4</accession>
<dbReference type="Proteomes" id="UP000037046">
    <property type="component" value="Unassembled WGS sequence"/>
</dbReference>
<dbReference type="EMBL" id="LGVV01000022">
    <property type="protein sequence ID" value="KNX41541.1"/>
    <property type="molecule type" value="Genomic_DNA"/>
</dbReference>